<dbReference type="InterPro" id="IPR013216">
    <property type="entry name" value="Methyltransf_11"/>
</dbReference>
<protein>
    <recommendedName>
        <fullName evidence="1">Methyltransferase type 11 domain-containing protein</fullName>
    </recommendedName>
</protein>
<evidence type="ECO:0000313" key="3">
    <source>
        <dbReference type="Proteomes" id="UP000199013"/>
    </source>
</evidence>
<organism evidence="2 3">
    <name type="scientific">Candidatus Protofrankia californiensis</name>
    <dbReference type="NCBI Taxonomy" id="1839754"/>
    <lineage>
        <taxon>Bacteria</taxon>
        <taxon>Bacillati</taxon>
        <taxon>Actinomycetota</taxon>
        <taxon>Actinomycetes</taxon>
        <taxon>Frankiales</taxon>
        <taxon>Frankiaceae</taxon>
        <taxon>Protofrankia</taxon>
    </lineage>
</organism>
<gene>
    <name evidence="2" type="ORF">FDG2_4069</name>
</gene>
<reference evidence="3" key="1">
    <citation type="submission" date="2016-02" db="EMBL/GenBank/DDBJ databases">
        <authorList>
            <person name="Wibberg D."/>
        </authorList>
    </citation>
    <scope>NUCLEOTIDE SEQUENCE [LARGE SCALE GENOMIC DNA]</scope>
</reference>
<dbReference type="InterPro" id="IPR029063">
    <property type="entry name" value="SAM-dependent_MTases_sf"/>
</dbReference>
<dbReference type="Gene3D" id="3.40.50.150">
    <property type="entry name" value="Vaccinia Virus protein VP39"/>
    <property type="match status" value="1"/>
</dbReference>
<name>A0A1C3P321_9ACTN</name>
<dbReference type="PANTHER" id="PTHR43591">
    <property type="entry name" value="METHYLTRANSFERASE"/>
    <property type="match status" value="1"/>
</dbReference>
<sequence length="279" mass="29194">MRNATSPFTDFGQVSGPLYASADRISRRTGALHRARASGRHAAEVIADLAAEAVPSGAPVIADIGCGRGTTTCLLAARLPRARIVAIDLSAALLVTVRRRLPTGAGAGAARADFHRLPLGDGACNLAVAAFCLYHSPSPERVIAEIARCLAPGGTAIIAVKSADSYRELDQLMATSRLVPDAPGRSSLYETAHSGNITRLAATSLDIRQVINHSHAFVFPTLAEIAEYLATSPKYGLPACLTSDPAVLAAELRRRLPDESFTMTSVVTYLVAGRAAATP</sequence>
<evidence type="ECO:0000259" key="1">
    <source>
        <dbReference type="Pfam" id="PF08241"/>
    </source>
</evidence>
<dbReference type="GO" id="GO:0008757">
    <property type="term" value="F:S-adenosylmethionine-dependent methyltransferase activity"/>
    <property type="evidence" value="ECO:0007669"/>
    <property type="project" value="InterPro"/>
</dbReference>
<dbReference type="EMBL" id="FLUV01001718">
    <property type="protein sequence ID" value="SBW24222.1"/>
    <property type="molecule type" value="Genomic_DNA"/>
</dbReference>
<dbReference type="CDD" id="cd02440">
    <property type="entry name" value="AdoMet_MTases"/>
    <property type="match status" value="1"/>
</dbReference>
<dbReference type="AlphaFoldDB" id="A0A1C3P321"/>
<dbReference type="SUPFAM" id="SSF53335">
    <property type="entry name" value="S-adenosyl-L-methionine-dependent methyltransferases"/>
    <property type="match status" value="1"/>
</dbReference>
<dbReference type="Pfam" id="PF08241">
    <property type="entry name" value="Methyltransf_11"/>
    <property type="match status" value="1"/>
</dbReference>
<accession>A0A1C3P321</accession>
<proteinExistence type="predicted"/>
<dbReference type="Proteomes" id="UP000199013">
    <property type="component" value="Unassembled WGS sequence"/>
</dbReference>
<evidence type="ECO:0000313" key="2">
    <source>
        <dbReference type="EMBL" id="SBW24222.1"/>
    </source>
</evidence>
<keyword evidence="3" id="KW-1185">Reference proteome</keyword>
<feature type="domain" description="Methyltransferase type 11" evidence="1">
    <location>
        <begin position="63"/>
        <end position="158"/>
    </location>
</feature>